<dbReference type="Proteomes" id="UP001295469">
    <property type="component" value="Chromosome C03"/>
</dbReference>
<name>A0A078H1T6_BRANA</name>
<dbReference type="Gramene" id="CDY32610">
    <property type="protein sequence ID" value="CDY32610"/>
    <property type="gene ID" value="GSBRNA2T00052635001"/>
</dbReference>
<accession>A0A078H1T6</accession>
<dbReference type="EMBL" id="HG994367">
    <property type="protein sequence ID" value="CAF1699407.1"/>
    <property type="molecule type" value="Genomic_DNA"/>
</dbReference>
<sequence>MGFHMFPFVLLIIFILHGSSYSHKGFYGFMKNATLEPTLLSPRMACSTHVRASSEVTRF</sequence>
<proteinExistence type="predicted"/>
<feature type="signal peptide" evidence="1">
    <location>
        <begin position="1"/>
        <end position="22"/>
    </location>
</feature>
<keyword evidence="1" id="KW-0732">Signal</keyword>
<dbReference type="EMBL" id="LK032297">
    <property type="protein sequence ID" value="CDY32610.1"/>
    <property type="molecule type" value="Genomic_DNA"/>
</dbReference>
<dbReference type="Proteomes" id="UP000028999">
    <property type="component" value="Unassembled WGS sequence"/>
</dbReference>
<reference evidence="3" key="2">
    <citation type="submission" date="2014-06" db="EMBL/GenBank/DDBJ databases">
        <authorList>
            <person name="Genoscope - CEA"/>
        </authorList>
    </citation>
    <scope>NUCLEOTIDE SEQUENCE</scope>
</reference>
<feature type="chain" id="PRO_5040560624" evidence="1">
    <location>
        <begin position="23"/>
        <end position="59"/>
    </location>
</feature>
<evidence type="ECO:0000313" key="3">
    <source>
        <dbReference type="EMBL" id="CDY32610.1"/>
    </source>
</evidence>
<evidence type="ECO:0000256" key="1">
    <source>
        <dbReference type="SAM" id="SignalP"/>
    </source>
</evidence>
<dbReference type="AlphaFoldDB" id="A0A078H1T6"/>
<reference evidence="2" key="3">
    <citation type="submission" date="2021-01" db="EMBL/GenBank/DDBJ databases">
        <authorList>
            <consortium name="Genoscope - CEA"/>
            <person name="William W."/>
        </authorList>
    </citation>
    <scope>NUCLEOTIDE SEQUENCE</scope>
</reference>
<evidence type="ECO:0000313" key="4">
    <source>
        <dbReference type="Proteomes" id="UP000028999"/>
    </source>
</evidence>
<dbReference type="PaxDb" id="3708-A0A078H1T6"/>
<reference evidence="3 4" key="1">
    <citation type="journal article" date="2014" name="Science">
        <title>Plant genetics. Early allopolyploid evolution in the post-Neolithic Brassica napus oilseed genome.</title>
        <authorList>
            <person name="Chalhoub B."/>
            <person name="Denoeud F."/>
            <person name="Liu S."/>
            <person name="Parkin I.A."/>
            <person name="Tang H."/>
            <person name="Wang X."/>
            <person name="Chiquet J."/>
            <person name="Belcram H."/>
            <person name="Tong C."/>
            <person name="Samans B."/>
            <person name="Correa M."/>
            <person name="Da Silva C."/>
            <person name="Just J."/>
            <person name="Falentin C."/>
            <person name="Koh C.S."/>
            <person name="Le Clainche I."/>
            <person name="Bernard M."/>
            <person name="Bento P."/>
            <person name="Noel B."/>
            <person name="Labadie K."/>
            <person name="Alberti A."/>
            <person name="Charles M."/>
            <person name="Arnaud D."/>
            <person name="Guo H."/>
            <person name="Daviaud C."/>
            <person name="Alamery S."/>
            <person name="Jabbari K."/>
            <person name="Zhao M."/>
            <person name="Edger P.P."/>
            <person name="Chelaifa H."/>
            <person name="Tack D."/>
            <person name="Lassalle G."/>
            <person name="Mestiri I."/>
            <person name="Schnel N."/>
            <person name="Le Paslier M.C."/>
            <person name="Fan G."/>
            <person name="Renault V."/>
            <person name="Bayer P.E."/>
            <person name="Golicz A.A."/>
            <person name="Manoli S."/>
            <person name="Lee T.H."/>
            <person name="Thi V.H."/>
            <person name="Chalabi S."/>
            <person name="Hu Q."/>
            <person name="Fan C."/>
            <person name="Tollenaere R."/>
            <person name="Lu Y."/>
            <person name="Battail C."/>
            <person name="Shen J."/>
            <person name="Sidebottom C.H."/>
            <person name="Wang X."/>
            <person name="Canaguier A."/>
            <person name="Chauveau A."/>
            <person name="Berard A."/>
            <person name="Deniot G."/>
            <person name="Guan M."/>
            <person name="Liu Z."/>
            <person name="Sun F."/>
            <person name="Lim Y.P."/>
            <person name="Lyons E."/>
            <person name="Town C.D."/>
            <person name="Bancroft I."/>
            <person name="Wang X."/>
            <person name="Meng J."/>
            <person name="Ma J."/>
            <person name="Pires J.C."/>
            <person name="King G.J."/>
            <person name="Brunel D."/>
            <person name="Delourme R."/>
            <person name="Renard M."/>
            <person name="Aury J.M."/>
            <person name="Adams K.L."/>
            <person name="Batley J."/>
            <person name="Snowdon R.J."/>
            <person name="Tost J."/>
            <person name="Edwards D."/>
            <person name="Zhou Y."/>
            <person name="Hua W."/>
            <person name="Sharpe A.G."/>
            <person name="Paterson A.H."/>
            <person name="Guan C."/>
            <person name="Wincker P."/>
        </authorList>
    </citation>
    <scope>NUCLEOTIDE SEQUENCE [LARGE SCALE GENOMIC DNA]</scope>
    <source>
        <strain evidence="4">cv. Darmor-bzh</strain>
    </source>
</reference>
<evidence type="ECO:0000313" key="2">
    <source>
        <dbReference type="EMBL" id="CAF1699407.1"/>
    </source>
</evidence>
<protein>
    <submittedName>
        <fullName evidence="2">(rape) hypothetical protein</fullName>
    </submittedName>
    <submittedName>
        <fullName evidence="3">BnaC03g15780D protein</fullName>
    </submittedName>
</protein>
<keyword evidence="4" id="KW-1185">Reference proteome</keyword>
<gene>
    <name evidence="3" type="primary">BnaC03g15780D</name>
    <name evidence="2" type="ORF">DARMORV10_C03P18780.1</name>
    <name evidence="3" type="ORF">GSBRNA2T00052635001</name>
</gene>
<organism evidence="3 4">
    <name type="scientific">Brassica napus</name>
    <name type="common">Rape</name>
    <dbReference type="NCBI Taxonomy" id="3708"/>
    <lineage>
        <taxon>Eukaryota</taxon>
        <taxon>Viridiplantae</taxon>
        <taxon>Streptophyta</taxon>
        <taxon>Embryophyta</taxon>
        <taxon>Tracheophyta</taxon>
        <taxon>Spermatophyta</taxon>
        <taxon>Magnoliopsida</taxon>
        <taxon>eudicotyledons</taxon>
        <taxon>Gunneridae</taxon>
        <taxon>Pentapetalae</taxon>
        <taxon>rosids</taxon>
        <taxon>malvids</taxon>
        <taxon>Brassicales</taxon>
        <taxon>Brassicaceae</taxon>
        <taxon>Brassiceae</taxon>
        <taxon>Brassica</taxon>
    </lineage>
</organism>